<comment type="function">
    <text evidence="3 6">Allows the formation of correctly charged Asn-tRNA(Asn) or Gln-tRNA(Gln) through the transamidation of misacylated Asp-tRNA(Asn) or Glu-tRNA(Gln) in organisms which lack either or both of asparaginyl-tRNA or glutaminyl-tRNA synthetases. The reaction takes place in the presence of glutamine and ATP through an activated phospho-Asp-tRNA(Asn) or phospho-Glu-tRNA(Gln).</text>
</comment>
<gene>
    <name evidence="6 7" type="primary">gatC</name>
    <name evidence="7" type="ORF">H8706_10310</name>
</gene>
<comment type="catalytic activity">
    <reaction evidence="5 6">
        <text>L-glutamyl-tRNA(Gln) + L-glutamine + ATP + H2O = L-glutaminyl-tRNA(Gln) + L-glutamate + ADP + phosphate + H(+)</text>
        <dbReference type="Rhea" id="RHEA:17521"/>
        <dbReference type="Rhea" id="RHEA-COMP:9681"/>
        <dbReference type="Rhea" id="RHEA-COMP:9684"/>
        <dbReference type="ChEBI" id="CHEBI:15377"/>
        <dbReference type="ChEBI" id="CHEBI:15378"/>
        <dbReference type="ChEBI" id="CHEBI:29985"/>
        <dbReference type="ChEBI" id="CHEBI:30616"/>
        <dbReference type="ChEBI" id="CHEBI:43474"/>
        <dbReference type="ChEBI" id="CHEBI:58359"/>
        <dbReference type="ChEBI" id="CHEBI:78520"/>
        <dbReference type="ChEBI" id="CHEBI:78521"/>
        <dbReference type="ChEBI" id="CHEBI:456216"/>
    </reaction>
</comment>
<dbReference type="SUPFAM" id="SSF141000">
    <property type="entry name" value="Glu-tRNAGln amidotransferase C subunit"/>
    <property type="match status" value="1"/>
</dbReference>
<protein>
    <recommendedName>
        <fullName evidence="6">Aspartyl/glutamyl-tRNA(Asn/Gln) amidotransferase subunit C</fullName>
        <shortName evidence="6">Asp/Glu-ADT subunit C</shortName>
        <ecNumber evidence="6">6.3.5.-</ecNumber>
    </recommendedName>
</protein>
<keyword evidence="8" id="KW-1185">Reference proteome</keyword>
<comment type="similarity">
    <text evidence="1 6">Belongs to the GatC family.</text>
</comment>
<dbReference type="GO" id="GO:0006412">
    <property type="term" value="P:translation"/>
    <property type="evidence" value="ECO:0007669"/>
    <property type="project" value="UniProtKB-UniRule"/>
</dbReference>
<name>A0A926INL3_9FIRM</name>
<dbReference type="PANTHER" id="PTHR15004:SF0">
    <property type="entry name" value="GLUTAMYL-TRNA(GLN) AMIDOTRANSFERASE SUBUNIT C, MITOCHONDRIAL"/>
    <property type="match status" value="1"/>
</dbReference>
<evidence type="ECO:0000256" key="2">
    <source>
        <dbReference type="ARBA" id="ARBA00011123"/>
    </source>
</evidence>
<keyword evidence="6" id="KW-0547">Nucleotide-binding</keyword>
<evidence type="ECO:0000256" key="6">
    <source>
        <dbReference type="HAMAP-Rule" id="MF_00122"/>
    </source>
</evidence>
<reference evidence="7" key="1">
    <citation type="submission" date="2020-08" db="EMBL/GenBank/DDBJ databases">
        <title>Genome public.</title>
        <authorList>
            <person name="Liu C."/>
            <person name="Sun Q."/>
        </authorList>
    </citation>
    <scope>NUCLEOTIDE SEQUENCE</scope>
    <source>
        <strain evidence="7">NSJ-50</strain>
    </source>
</reference>
<dbReference type="GO" id="GO:0006450">
    <property type="term" value="P:regulation of translational fidelity"/>
    <property type="evidence" value="ECO:0007669"/>
    <property type="project" value="InterPro"/>
</dbReference>
<evidence type="ECO:0000256" key="5">
    <source>
        <dbReference type="ARBA" id="ARBA00047913"/>
    </source>
</evidence>
<dbReference type="NCBIfam" id="TIGR00135">
    <property type="entry name" value="gatC"/>
    <property type="match status" value="1"/>
</dbReference>
<dbReference type="RefSeq" id="WP_262432565.1">
    <property type="nucleotide sequence ID" value="NZ_JACRTE010000018.1"/>
</dbReference>
<accession>A0A926INL3</accession>
<comment type="subunit">
    <text evidence="2 6">Heterotrimer of A, B and C subunits.</text>
</comment>
<organism evidence="7 8">
    <name type="scientific">Qingrenia yutianensis</name>
    <dbReference type="NCBI Taxonomy" id="2763676"/>
    <lineage>
        <taxon>Bacteria</taxon>
        <taxon>Bacillati</taxon>
        <taxon>Bacillota</taxon>
        <taxon>Clostridia</taxon>
        <taxon>Eubacteriales</taxon>
        <taxon>Oscillospiraceae</taxon>
        <taxon>Qingrenia</taxon>
    </lineage>
</organism>
<dbReference type="HAMAP" id="MF_00122">
    <property type="entry name" value="GatC"/>
    <property type="match status" value="1"/>
</dbReference>
<dbReference type="Proteomes" id="UP000647416">
    <property type="component" value="Unassembled WGS sequence"/>
</dbReference>
<keyword evidence="6" id="KW-0436">Ligase</keyword>
<evidence type="ECO:0000256" key="1">
    <source>
        <dbReference type="ARBA" id="ARBA00010757"/>
    </source>
</evidence>
<dbReference type="GO" id="GO:0050567">
    <property type="term" value="F:glutaminyl-tRNA synthase (glutamine-hydrolyzing) activity"/>
    <property type="evidence" value="ECO:0007669"/>
    <property type="project" value="UniProtKB-UniRule"/>
</dbReference>
<sequence>MKISKDEVLHVAFLSRLKLNDDEIENLNMEGVIDFANKLNELDTENIAPTNHILDIKNVFREDKIEKSFDRDEILKNAPQKQRGCVVVPQTVEE</sequence>
<dbReference type="InterPro" id="IPR036113">
    <property type="entry name" value="Asp/Glu-ADT_sf_sub_c"/>
</dbReference>
<evidence type="ECO:0000313" key="8">
    <source>
        <dbReference type="Proteomes" id="UP000647416"/>
    </source>
</evidence>
<comment type="caution">
    <text evidence="7">The sequence shown here is derived from an EMBL/GenBank/DDBJ whole genome shotgun (WGS) entry which is preliminary data.</text>
</comment>
<dbReference type="PANTHER" id="PTHR15004">
    <property type="entry name" value="GLUTAMYL-TRNA(GLN) AMIDOTRANSFERASE SUBUNIT C, MITOCHONDRIAL"/>
    <property type="match status" value="1"/>
</dbReference>
<keyword evidence="6" id="KW-0067">ATP-binding</keyword>
<evidence type="ECO:0000256" key="3">
    <source>
        <dbReference type="ARBA" id="ARBA00024799"/>
    </source>
</evidence>
<comment type="catalytic activity">
    <reaction evidence="4 6">
        <text>L-aspartyl-tRNA(Asn) + L-glutamine + ATP + H2O = L-asparaginyl-tRNA(Asn) + L-glutamate + ADP + phosphate + 2 H(+)</text>
        <dbReference type="Rhea" id="RHEA:14513"/>
        <dbReference type="Rhea" id="RHEA-COMP:9674"/>
        <dbReference type="Rhea" id="RHEA-COMP:9677"/>
        <dbReference type="ChEBI" id="CHEBI:15377"/>
        <dbReference type="ChEBI" id="CHEBI:15378"/>
        <dbReference type="ChEBI" id="CHEBI:29985"/>
        <dbReference type="ChEBI" id="CHEBI:30616"/>
        <dbReference type="ChEBI" id="CHEBI:43474"/>
        <dbReference type="ChEBI" id="CHEBI:58359"/>
        <dbReference type="ChEBI" id="CHEBI:78515"/>
        <dbReference type="ChEBI" id="CHEBI:78516"/>
        <dbReference type="ChEBI" id="CHEBI:456216"/>
    </reaction>
</comment>
<dbReference type="GO" id="GO:0070681">
    <property type="term" value="P:glutaminyl-tRNAGln biosynthesis via transamidation"/>
    <property type="evidence" value="ECO:0007669"/>
    <property type="project" value="TreeGrafter"/>
</dbReference>
<evidence type="ECO:0000256" key="4">
    <source>
        <dbReference type="ARBA" id="ARBA00047380"/>
    </source>
</evidence>
<evidence type="ECO:0000313" key="7">
    <source>
        <dbReference type="EMBL" id="MBC8597252.1"/>
    </source>
</evidence>
<dbReference type="Pfam" id="PF02686">
    <property type="entry name" value="GatC"/>
    <property type="match status" value="1"/>
</dbReference>
<keyword evidence="6" id="KW-0648">Protein biosynthesis</keyword>
<dbReference type="EC" id="6.3.5.-" evidence="6"/>
<dbReference type="GO" id="GO:0005524">
    <property type="term" value="F:ATP binding"/>
    <property type="evidence" value="ECO:0007669"/>
    <property type="project" value="UniProtKB-KW"/>
</dbReference>
<dbReference type="AlphaFoldDB" id="A0A926INL3"/>
<proteinExistence type="inferred from homology"/>
<dbReference type="EMBL" id="JACRTE010000018">
    <property type="protein sequence ID" value="MBC8597252.1"/>
    <property type="molecule type" value="Genomic_DNA"/>
</dbReference>
<dbReference type="InterPro" id="IPR003837">
    <property type="entry name" value="GatC"/>
</dbReference>
<dbReference type="Gene3D" id="1.10.20.60">
    <property type="entry name" value="Glu-tRNAGln amidotransferase C subunit, N-terminal domain"/>
    <property type="match status" value="1"/>
</dbReference>